<keyword evidence="2" id="KW-1185">Reference proteome</keyword>
<dbReference type="Pfam" id="PF11848">
    <property type="entry name" value="DUF3368"/>
    <property type="match status" value="1"/>
</dbReference>
<protein>
    <submittedName>
        <fullName evidence="1">DUF3368 domain-containing protein</fullName>
    </submittedName>
</protein>
<name>A0A931AVC3_9FIRM</name>
<dbReference type="Proteomes" id="UP000621436">
    <property type="component" value="Unassembled WGS sequence"/>
</dbReference>
<evidence type="ECO:0000313" key="2">
    <source>
        <dbReference type="Proteomes" id="UP000621436"/>
    </source>
</evidence>
<dbReference type="EMBL" id="JADPIE010000001">
    <property type="protein sequence ID" value="MBF8435473.1"/>
    <property type="molecule type" value="Genomic_DNA"/>
</dbReference>
<proteinExistence type="predicted"/>
<sequence length="164" mass="18108">MSKKIVINTDPLIAIIAGLGNLKVLEKLYEEVMVPYEVGQEMLAKKNITNDAKIFDENSWLNKLNRPVKLNSFLSNSLDKGEASVIQVAIDNGIKTVCIDEAAGRRIARLNDLKVTGSLGVIISAIKIGEDLAIESVIRNMRENGVWISNKLAEEAIKLVKTKY</sequence>
<dbReference type="RefSeq" id="WP_270452091.1">
    <property type="nucleotide sequence ID" value="NZ_JADPIE010000001.1"/>
</dbReference>
<gene>
    <name evidence="1" type="ORF">I0Q91_00145</name>
</gene>
<organism evidence="1 2">
    <name type="scientific">Halonatronomonas betaini</name>
    <dbReference type="NCBI Taxonomy" id="2778430"/>
    <lineage>
        <taxon>Bacteria</taxon>
        <taxon>Bacillati</taxon>
        <taxon>Bacillota</taxon>
        <taxon>Clostridia</taxon>
        <taxon>Halanaerobiales</taxon>
        <taxon>Halarsenatibacteraceae</taxon>
        <taxon>Halonatronomonas</taxon>
    </lineage>
</organism>
<dbReference type="InterPro" id="IPR021799">
    <property type="entry name" value="PIN-like_prokaryotic"/>
</dbReference>
<reference evidence="1" key="1">
    <citation type="submission" date="2020-11" db="EMBL/GenBank/DDBJ databases">
        <title>Halonatronomonas betainensis gen. nov., sp. nov. a novel haloalkaliphilic representative of the family Halanaerobiacae capable of betaine degradation.</title>
        <authorList>
            <person name="Boltyanskaya Y."/>
            <person name="Kevbrin V."/>
            <person name="Detkova E."/>
            <person name="Grouzdev D.S."/>
            <person name="Koziaeva V."/>
            <person name="Zhilina T."/>
        </authorList>
    </citation>
    <scope>NUCLEOTIDE SEQUENCE</scope>
    <source>
        <strain evidence="1">Z-7014</strain>
    </source>
</reference>
<accession>A0A931AVC3</accession>
<evidence type="ECO:0000313" key="1">
    <source>
        <dbReference type="EMBL" id="MBF8435473.1"/>
    </source>
</evidence>
<dbReference type="PANTHER" id="PTHR39550">
    <property type="entry name" value="SLL0658 PROTEIN"/>
    <property type="match status" value="1"/>
</dbReference>
<dbReference type="PANTHER" id="PTHR39550:SF1">
    <property type="entry name" value="SLL0658 PROTEIN"/>
    <property type="match status" value="1"/>
</dbReference>
<dbReference type="AlphaFoldDB" id="A0A931AVC3"/>
<comment type="caution">
    <text evidence="1">The sequence shown here is derived from an EMBL/GenBank/DDBJ whole genome shotgun (WGS) entry which is preliminary data.</text>
</comment>